<sequence>PQHTTPIAPLSPNNNTQVLGTPGVQRTPTYRCLRAHFLQANVHAQPSAGHNVHAPLQVPRPFEPRHTPAHLAPHLRQALLSHEATHA</sequence>
<comment type="caution">
    <text evidence="2">The sequence shown here is derived from an EMBL/GenBank/DDBJ whole genome shotgun (WGS) entry which is preliminary data.</text>
</comment>
<evidence type="ECO:0000313" key="2">
    <source>
        <dbReference type="EMBL" id="CAK7324587.1"/>
    </source>
</evidence>
<evidence type="ECO:0000256" key="1">
    <source>
        <dbReference type="SAM" id="MobiDB-lite"/>
    </source>
</evidence>
<feature type="non-terminal residue" evidence="2">
    <location>
        <position position="1"/>
    </location>
</feature>
<evidence type="ECO:0008006" key="4">
    <source>
        <dbReference type="Google" id="ProtNLM"/>
    </source>
</evidence>
<feature type="non-terminal residue" evidence="2">
    <location>
        <position position="87"/>
    </location>
</feature>
<dbReference type="EMBL" id="CAWUPB010000351">
    <property type="protein sequence ID" value="CAK7324587.1"/>
    <property type="molecule type" value="Genomic_DNA"/>
</dbReference>
<gene>
    <name evidence="2" type="ORF">DCAF_LOCUS2235</name>
</gene>
<name>A0AAV1QS53_9ROSI</name>
<protein>
    <recommendedName>
        <fullName evidence="4">Histone 3</fullName>
    </recommendedName>
</protein>
<proteinExistence type="predicted"/>
<accession>A0AAV1QS53</accession>
<reference evidence="2 3" key="1">
    <citation type="submission" date="2024-01" db="EMBL/GenBank/DDBJ databases">
        <authorList>
            <person name="Waweru B."/>
        </authorList>
    </citation>
    <scope>NUCLEOTIDE SEQUENCE [LARGE SCALE GENOMIC DNA]</scope>
</reference>
<organism evidence="2 3">
    <name type="scientific">Dovyalis caffra</name>
    <dbReference type="NCBI Taxonomy" id="77055"/>
    <lineage>
        <taxon>Eukaryota</taxon>
        <taxon>Viridiplantae</taxon>
        <taxon>Streptophyta</taxon>
        <taxon>Embryophyta</taxon>
        <taxon>Tracheophyta</taxon>
        <taxon>Spermatophyta</taxon>
        <taxon>Magnoliopsida</taxon>
        <taxon>eudicotyledons</taxon>
        <taxon>Gunneridae</taxon>
        <taxon>Pentapetalae</taxon>
        <taxon>rosids</taxon>
        <taxon>fabids</taxon>
        <taxon>Malpighiales</taxon>
        <taxon>Salicaceae</taxon>
        <taxon>Flacourtieae</taxon>
        <taxon>Dovyalis</taxon>
    </lineage>
</organism>
<feature type="region of interest" description="Disordered" evidence="1">
    <location>
        <begin position="1"/>
        <end position="23"/>
    </location>
</feature>
<keyword evidence="3" id="KW-1185">Reference proteome</keyword>
<dbReference type="AlphaFoldDB" id="A0AAV1QS53"/>
<feature type="region of interest" description="Disordered" evidence="1">
    <location>
        <begin position="49"/>
        <end position="68"/>
    </location>
</feature>
<dbReference type="Proteomes" id="UP001314170">
    <property type="component" value="Unassembled WGS sequence"/>
</dbReference>
<evidence type="ECO:0000313" key="3">
    <source>
        <dbReference type="Proteomes" id="UP001314170"/>
    </source>
</evidence>